<reference evidence="1 2" key="1">
    <citation type="journal article" date="2013" name="PLoS Genet.">
        <title>The genome and development-dependent transcriptomes of Pyronema confluens: a window into fungal evolution.</title>
        <authorList>
            <person name="Traeger S."/>
            <person name="Altegoer F."/>
            <person name="Freitag M."/>
            <person name="Gabaldon T."/>
            <person name="Kempken F."/>
            <person name="Kumar A."/>
            <person name="Marcet-Houben M."/>
            <person name="Poggeler S."/>
            <person name="Stajich J.E."/>
            <person name="Nowrousian M."/>
        </authorList>
    </citation>
    <scope>NUCLEOTIDE SEQUENCE [LARGE SCALE GENOMIC DNA]</scope>
    <source>
        <strain evidence="2">CBS 100304</strain>
        <tissue evidence="1">Vegetative mycelium</tissue>
    </source>
</reference>
<evidence type="ECO:0000313" key="2">
    <source>
        <dbReference type="Proteomes" id="UP000018144"/>
    </source>
</evidence>
<dbReference type="AlphaFoldDB" id="U4L243"/>
<dbReference type="EMBL" id="HF935522">
    <property type="protein sequence ID" value="CCX10220.1"/>
    <property type="molecule type" value="Genomic_DNA"/>
</dbReference>
<proteinExistence type="predicted"/>
<organism evidence="1 2">
    <name type="scientific">Pyronema omphalodes (strain CBS 100304)</name>
    <name type="common">Pyronema confluens</name>
    <dbReference type="NCBI Taxonomy" id="1076935"/>
    <lineage>
        <taxon>Eukaryota</taxon>
        <taxon>Fungi</taxon>
        <taxon>Dikarya</taxon>
        <taxon>Ascomycota</taxon>
        <taxon>Pezizomycotina</taxon>
        <taxon>Pezizomycetes</taxon>
        <taxon>Pezizales</taxon>
        <taxon>Pyronemataceae</taxon>
        <taxon>Pyronema</taxon>
    </lineage>
</organism>
<protein>
    <submittedName>
        <fullName evidence="1">Uncharacterized protein</fullName>
    </submittedName>
</protein>
<accession>U4L243</accession>
<dbReference type="Proteomes" id="UP000018144">
    <property type="component" value="Unassembled WGS sequence"/>
</dbReference>
<evidence type="ECO:0000313" key="1">
    <source>
        <dbReference type="EMBL" id="CCX10220.1"/>
    </source>
</evidence>
<name>U4L243_PYROM</name>
<gene>
    <name evidence="1" type="ORF">PCON_09813</name>
</gene>
<keyword evidence="2" id="KW-1185">Reference proteome</keyword>
<sequence length="100" mass="11322">MPVYYEIFVRFGNKEGHTIFIHACDDLQKANDTALRLFNQVVTVSAEIYDTPDENVCETCGTKSFSLKEIVLDGKLFGTFVVKTTMSRNDLSSLLHRILT</sequence>